<evidence type="ECO:0000313" key="2">
    <source>
        <dbReference type="Proteomes" id="UP000256661"/>
    </source>
</evidence>
<reference evidence="1 2" key="1">
    <citation type="submission" date="2018-08" db="EMBL/GenBank/DDBJ databases">
        <title>Sequencing the genomes of 1000 actinobacteria strains.</title>
        <authorList>
            <person name="Klenk H.-P."/>
        </authorList>
    </citation>
    <scope>NUCLEOTIDE SEQUENCE [LARGE SCALE GENOMIC DNA]</scope>
    <source>
        <strain evidence="1 2">DSM 43927</strain>
    </source>
</reference>
<comment type="caution">
    <text evidence="1">The sequence shown here is derived from an EMBL/GenBank/DDBJ whole genome shotgun (WGS) entry which is preliminary data.</text>
</comment>
<organism evidence="1 2">
    <name type="scientific">Thermomonospora umbrina</name>
    <dbReference type="NCBI Taxonomy" id="111806"/>
    <lineage>
        <taxon>Bacteria</taxon>
        <taxon>Bacillati</taxon>
        <taxon>Actinomycetota</taxon>
        <taxon>Actinomycetes</taxon>
        <taxon>Streptosporangiales</taxon>
        <taxon>Thermomonosporaceae</taxon>
        <taxon>Thermomonospora</taxon>
    </lineage>
</organism>
<protein>
    <submittedName>
        <fullName evidence="1">Uncharacterized protein</fullName>
    </submittedName>
</protein>
<evidence type="ECO:0000313" key="1">
    <source>
        <dbReference type="EMBL" id="REF00499.1"/>
    </source>
</evidence>
<dbReference type="AlphaFoldDB" id="A0A3D9SXC9"/>
<dbReference type="EMBL" id="QTTT01000001">
    <property type="protein sequence ID" value="REF00499.1"/>
    <property type="molecule type" value="Genomic_DNA"/>
</dbReference>
<keyword evidence="2" id="KW-1185">Reference proteome</keyword>
<sequence length="138" mass="15607">MRRPPPGPYELDCGHPPTATRYAFTNGVARTAGGWTMCYRCAYDDQVVDLLVRDSIYAYIASGPSHHLGPGGGRLKVTTWPSEVLGTVLCLHFSRPRCSRHGDWRMRYIRVRDLHGQMWAGRGSDQYDVIRLRRITGS</sequence>
<dbReference type="Proteomes" id="UP000256661">
    <property type="component" value="Unassembled WGS sequence"/>
</dbReference>
<name>A0A3D9SXC9_9ACTN</name>
<proteinExistence type="predicted"/>
<accession>A0A3D9SXC9</accession>
<gene>
    <name evidence="1" type="ORF">DFJ69_6043</name>
</gene>